<protein>
    <submittedName>
        <fullName evidence="4">Glycosyltransferase</fullName>
    </submittedName>
</protein>
<gene>
    <name evidence="4" type="ORF">ENT78_08085</name>
</gene>
<feature type="domain" description="Glycosyltransferase subfamily 4-like N-terminal" evidence="3">
    <location>
        <begin position="88"/>
        <end position="179"/>
    </location>
</feature>
<dbReference type="AlphaFoldDB" id="A0A7V4NFX7"/>
<proteinExistence type="predicted"/>
<evidence type="ECO:0000313" key="4">
    <source>
        <dbReference type="EMBL" id="HGU53459.1"/>
    </source>
</evidence>
<accession>A0A7V4NFX7</accession>
<dbReference type="Pfam" id="PF00534">
    <property type="entry name" value="Glycos_transf_1"/>
    <property type="match status" value="1"/>
</dbReference>
<dbReference type="Pfam" id="PF13439">
    <property type="entry name" value="Glyco_transf_4"/>
    <property type="match status" value="1"/>
</dbReference>
<dbReference type="InterPro" id="IPR001296">
    <property type="entry name" value="Glyco_trans_1"/>
</dbReference>
<dbReference type="SUPFAM" id="SSF53756">
    <property type="entry name" value="UDP-Glycosyltransferase/glycogen phosphorylase"/>
    <property type="match status" value="1"/>
</dbReference>
<evidence type="ECO:0000259" key="2">
    <source>
        <dbReference type="Pfam" id="PF00534"/>
    </source>
</evidence>
<feature type="domain" description="Glycosyl transferase family 1" evidence="2">
    <location>
        <begin position="200"/>
        <end position="340"/>
    </location>
</feature>
<dbReference type="PANTHER" id="PTHR46401:SF2">
    <property type="entry name" value="GLYCOSYLTRANSFERASE WBBK-RELATED"/>
    <property type="match status" value="1"/>
</dbReference>
<dbReference type="InterPro" id="IPR028098">
    <property type="entry name" value="Glyco_trans_4-like_N"/>
</dbReference>
<evidence type="ECO:0000259" key="3">
    <source>
        <dbReference type="Pfam" id="PF13439"/>
    </source>
</evidence>
<dbReference type="EMBL" id="DSZZ01000375">
    <property type="protein sequence ID" value="HGU53459.1"/>
    <property type="molecule type" value="Genomic_DNA"/>
</dbReference>
<dbReference type="PANTHER" id="PTHR46401">
    <property type="entry name" value="GLYCOSYLTRANSFERASE WBBK-RELATED"/>
    <property type="match status" value="1"/>
</dbReference>
<reference evidence="4" key="1">
    <citation type="journal article" date="2020" name="mSystems">
        <title>Genome- and Community-Level Interaction Insights into Carbon Utilization and Element Cycling Functions of Hydrothermarchaeota in Hydrothermal Sediment.</title>
        <authorList>
            <person name="Zhou Z."/>
            <person name="Liu Y."/>
            <person name="Xu W."/>
            <person name="Pan J."/>
            <person name="Luo Z.H."/>
            <person name="Li M."/>
        </authorList>
    </citation>
    <scope>NUCLEOTIDE SEQUENCE [LARGE SCALE GENOMIC DNA]</scope>
    <source>
        <strain evidence="4">SpSt-61</strain>
    </source>
</reference>
<name>A0A7V4NFX7_FERPE</name>
<evidence type="ECO:0000256" key="1">
    <source>
        <dbReference type="ARBA" id="ARBA00022679"/>
    </source>
</evidence>
<sequence>MARILFVLSGIDFSGAEIVLLDTLPYLNGHDFSFFLMKRNERLIEEITLRFPESNIFLSSARIPFNRITRMALMSVAVFMYTKKITTEEAWDKVKKAQIDLVYLNNTVEALFFPFELLPYPTIAHVHDMVDSLKPAFRMELLSKLRKVEHIVTVSHASRKALKSFGIDENKVTVIYNSIPKLHSESSLALSDFGSKQNLNIGYVGSIIKRKGVDILIKACCLLSRKINKRITVHMVYHSYDEGFLKKILRIARCSDKLELKLLGTLRRDEVLEFYKEVDLVVVPSRRDPLPTTVIEALATGKLVIGANVDGIPEMLGDEFFLFKPGDHKDLSEKIFNVLGTPLDTLNHKFILTLQKIKKDFSPEIKADKINSVIKAVSKIGYKRIY</sequence>
<comment type="caution">
    <text evidence="4">The sequence shown here is derived from an EMBL/GenBank/DDBJ whole genome shotgun (WGS) entry which is preliminary data.</text>
</comment>
<keyword evidence="1 4" id="KW-0808">Transferase</keyword>
<organism evidence="4">
    <name type="scientific">Fervidobacterium pennivorans</name>
    <dbReference type="NCBI Taxonomy" id="93466"/>
    <lineage>
        <taxon>Bacteria</taxon>
        <taxon>Thermotogati</taxon>
        <taxon>Thermotogota</taxon>
        <taxon>Thermotogae</taxon>
        <taxon>Thermotogales</taxon>
        <taxon>Fervidobacteriaceae</taxon>
        <taxon>Fervidobacterium</taxon>
    </lineage>
</organism>
<dbReference type="GO" id="GO:0016757">
    <property type="term" value="F:glycosyltransferase activity"/>
    <property type="evidence" value="ECO:0007669"/>
    <property type="project" value="InterPro"/>
</dbReference>
<dbReference type="Gene3D" id="3.40.50.2000">
    <property type="entry name" value="Glycogen Phosphorylase B"/>
    <property type="match status" value="2"/>
</dbReference>
<dbReference type="CDD" id="cd03801">
    <property type="entry name" value="GT4_PimA-like"/>
    <property type="match status" value="1"/>
</dbReference>